<name>A0A9P4P5K5_9PLEO</name>
<dbReference type="OrthoDB" id="4508560at2759"/>
<dbReference type="Gene3D" id="1.25.40.20">
    <property type="entry name" value="Ankyrin repeat-containing domain"/>
    <property type="match status" value="1"/>
</dbReference>
<evidence type="ECO:0000256" key="1">
    <source>
        <dbReference type="PROSITE-ProRule" id="PRU00023"/>
    </source>
</evidence>
<sequence>MLTLFLHSVESSQIKLTKAQLQGMLFRLVLGDPPPLCVIETLLDLGTDPNFAQRYSSRSAASPLSAAILRGKADVCDLLLERGADIRGVEYRIAPRMPLHYPIIAAANVLSTQGPDMMNMCLRQGADINQRVSAAGSGVWQRHETTAIDWYLNTVQMDEEGWVGVEKGLRFLLDKGASLDRTLQDLEVSYQQSGQEIPVYHGYVRRPSSLQILVERLALVRYPTVGCCDRTSDRKRRA</sequence>
<dbReference type="InterPro" id="IPR036770">
    <property type="entry name" value="Ankyrin_rpt-contain_sf"/>
</dbReference>
<comment type="caution">
    <text evidence="2">The sequence shown here is derived from an EMBL/GenBank/DDBJ whole genome shotgun (WGS) entry which is preliminary data.</text>
</comment>
<keyword evidence="1" id="KW-0040">ANK repeat</keyword>
<dbReference type="SUPFAM" id="SSF48403">
    <property type="entry name" value="Ankyrin repeat"/>
    <property type="match status" value="1"/>
</dbReference>
<evidence type="ECO:0000313" key="3">
    <source>
        <dbReference type="Proteomes" id="UP000799764"/>
    </source>
</evidence>
<dbReference type="PROSITE" id="PS50297">
    <property type="entry name" value="ANK_REP_REGION"/>
    <property type="match status" value="1"/>
</dbReference>
<evidence type="ECO:0000313" key="2">
    <source>
        <dbReference type="EMBL" id="KAF2437652.1"/>
    </source>
</evidence>
<dbReference type="PROSITE" id="PS50088">
    <property type="entry name" value="ANK_REPEAT"/>
    <property type="match status" value="1"/>
</dbReference>
<evidence type="ECO:0008006" key="4">
    <source>
        <dbReference type="Google" id="ProtNLM"/>
    </source>
</evidence>
<reference evidence="2" key="1">
    <citation type="journal article" date="2020" name="Stud. Mycol.">
        <title>101 Dothideomycetes genomes: a test case for predicting lifestyles and emergence of pathogens.</title>
        <authorList>
            <person name="Haridas S."/>
            <person name="Albert R."/>
            <person name="Binder M."/>
            <person name="Bloem J."/>
            <person name="Labutti K."/>
            <person name="Salamov A."/>
            <person name="Andreopoulos B."/>
            <person name="Baker S."/>
            <person name="Barry K."/>
            <person name="Bills G."/>
            <person name="Bluhm B."/>
            <person name="Cannon C."/>
            <person name="Castanera R."/>
            <person name="Culley D."/>
            <person name="Daum C."/>
            <person name="Ezra D."/>
            <person name="Gonzalez J."/>
            <person name="Henrissat B."/>
            <person name="Kuo A."/>
            <person name="Liang C."/>
            <person name="Lipzen A."/>
            <person name="Lutzoni F."/>
            <person name="Magnuson J."/>
            <person name="Mondo S."/>
            <person name="Nolan M."/>
            <person name="Ohm R."/>
            <person name="Pangilinan J."/>
            <person name="Park H.-J."/>
            <person name="Ramirez L."/>
            <person name="Alfaro M."/>
            <person name="Sun H."/>
            <person name="Tritt A."/>
            <person name="Yoshinaga Y."/>
            <person name="Zwiers L.-H."/>
            <person name="Turgeon B."/>
            <person name="Goodwin S."/>
            <person name="Spatafora J."/>
            <person name="Crous P."/>
            <person name="Grigoriev I."/>
        </authorList>
    </citation>
    <scope>NUCLEOTIDE SEQUENCE</scope>
    <source>
        <strain evidence="2">CBS 690.94</strain>
    </source>
</reference>
<gene>
    <name evidence="2" type="ORF">P171DRAFT_179769</name>
</gene>
<accession>A0A9P4P5K5</accession>
<organism evidence="2 3">
    <name type="scientific">Karstenula rhodostoma CBS 690.94</name>
    <dbReference type="NCBI Taxonomy" id="1392251"/>
    <lineage>
        <taxon>Eukaryota</taxon>
        <taxon>Fungi</taxon>
        <taxon>Dikarya</taxon>
        <taxon>Ascomycota</taxon>
        <taxon>Pezizomycotina</taxon>
        <taxon>Dothideomycetes</taxon>
        <taxon>Pleosporomycetidae</taxon>
        <taxon>Pleosporales</taxon>
        <taxon>Massarineae</taxon>
        <taxon>Didymosphaeriaceae</taxon>
        <taxon>Karstenula</taxon>
    </lineage>
</organism>
<feature type="repeat" description="ANK" evidence="1">
    <location>
        <begin position="59"/>
        <end position="91"/>
    </location>
</feature>
<proteinExistence type="predicted"/>
<protein>
    <recommendedName>
        <fullName evidence="4">Ankyrin</fullName>
    </recommendedName>
</protein>
<dbReference type="InterPro" id="IPR002110">
    <property type="entry name" value="Ankyrin_rpt"/>
</dbReference>
<keyword evidence="3" id="KW-1185">Reference proteome</keyword>
<dbReference type="Pfam" id="PF00023">
    <property type="entry name" value="Ank"/>
    <property type="match status" value="1"/>
</dbReference>
<dbReference type="Proteomes" id="UP000799764">
    <property type="component" value="Unassembled WGS sequence"/>
</dbReference>
<dbReference type="EMBL" id="MU001515">
    <property type="protein sequence ID" value="KAF2437652.1"/>
    <property type="molecule type" value="Genomic_DNA"/>
</dbReference>
<dbReference type="AlphaFoldDB" id="A0A9P4P5K5"/>